<sequence>MIMERYLTIVTAVGAGVVGGVMFAFSTFIMTGLGRLDPAQGISAMQSINREAPNFWFMTALFGTALTSIALVIVSVVRHDGSAVYAVIACALYLVGIVLTIVYHVPHNNALDAIDPTAAGSADFWRDYVSGWTGWNHVRTVSAIAASAVLTWSATRG</sequence>
<dbReference type="KEGG" id="rop:ROP_38930"/>
<dbReference type="Pfam" id="PF08592">
    <property type="entry name" value="Anthrone_oxy"/>
    <property type="match status" value="1"/>
</dbReference>
<reference evidence="2 3" key="1">
    <citation type="submission" date="2009-03" db="EMBL/GenBank/DDBJ databases">
        <title>Comparison of the complete genome sequences of Rhodococcus erythropolis PR4 and Rhodococcus opacus B4.</title>
        <authorList>
            <person name="Takarada H."/>
            <person name="Sekine M."/>
            <person name="Hosoyama A."/>
            <person name="Yamada R."/>
            <person name="Fujisawa T."/>
            <person name="Omata S."/>
            <person name="Shimizu A."/>
            <person name="Tsukatani N."/>
            <person name="Tanikawa S."/>
            <person name="Fujita N."/>
            <person name="Harayama S."/>
        </authorList>
    </citation>
    <scope>NUCLEOTIDE SEQUENCE [LARGE SCALE GENOMIC DNA]</scope>
    <source>
        <strain evidence="2 3">B4</strain>
    </source>
</reference>
<protein>
    <submittedName>
        <fullName evidence="2">Hypothetical membrane protein</fullName>
    </submittedName>
</protein>
<keyword evidence="1" id="KW-0812">Transmembrane</keyword>
<dbReference type="Proteomes" id="UP000002212">
    <property type="component" value="Chromosome"/>
</dbReference>
<dbReference type="PATRIC" id="fig|632772.20.peg.4084"/>
<feature type="transmembrane region" description="Helical" evidence="1">
    <location>
        <begin position="83"/>
        <end position="103"/>
    </location>
</feature>
<gene>
    <name evidence="2" type="ordered locus">ROP_38930</name>
</gene>
<keyword evidence="1" id="KW-1133">Transmembrane helix</keyword>
<evidence type="ECO:0000256" key="1">
    <source>
        <dbReference type="SAM" id="Phobius"/>
    </source>
</evidence>
<feature type="transmembrane region" description="Helical" evidence="1">
    <location>
        <begin position="6"/>
        <end position="34"/>
    </location>
</feature>
<evidence type="ECO:0000313" key="3">
    <source>
        <dbReference type="Proteomes" id="UP000002212"/>
    </source>
</evidence>
<dbReference type="AlphaFoldDB" id="C1B8Y7"/>
<dbReference type="EMBL" id="AP011115">
    <property type="protein sequence ID" value="BAH52140.1"/>
    <property type="molecule type" value="Genomic_DNA"/>
</dbReference>
<feature type="transmembrane region" description="Helical" evidence="1">
    <location>
        <begin position="55"/>
        <end position="77"/>
    </location>
</feature>
<name>C1B8Y7_RHOOB</name>
<proteinExistence type="predicted"/>
<dbReference type="STRING" id="632772.ROP_38930"/>
<accession>C1B8Y7</accession>
<evidence type="ECO:0000313" key="2">
    <source>
        <dbReference type="EMBL" id="BAH52140.1"/>
    </source>
</evidence>
<dbReference type="HOGENOM" id="CLU_111152_2_2_11"/>
<keyword evidence="1" id="KW-0472">Membrane</keyword>
<dbReference type="InterPro" id="IPR013901">
    <property type="entry name" value="Anthrone_oxy"/>
</dbReference>
<organism evidence="2 3">
    <name type="scientific">Rhodococcus opacus (strain B4)</name>
    <dbReference type="NCBI Taxonomy" id="632772"/>
    <lineage>
        <taxon>Bacteria</taxon>
        <taxon>Bacillati</taxon>
        <taxon>Actinomycetota</taxon>
        <taxon>Actinomycetes</taxon>
        <taxon>Mycobacteriales</taxon>
        <taxon>Nocardiaceae</taxon>
        <taxon>Rhodococcus</taxon>
    </lineage>
</organism>